<dbReference type="Proteomes" id="UP000750334">
    <property type="component" value="Unassembled WGS sequence"/>
</dbReference>
<sequence length="529" mass="59067">MSNINPMFNNGTVKSNTPISDSMNRWKNPYYRTPTGNNIGMTNPLEQQQQQQQQFQMLQQQQQQQQPYYNMENNNIPSNFVPQQNTLPPNFMLNPIPNKIKNKKKLKKNVTVLKESTNETVFVNYTVEEKKAAKRKTKIKTKPTLNILESNGATISTDINRSNKNSISLTNDNVSPTRTATMLQNNINNNRRSVYGNNSNSPENNIQSKQIKIKDNVITIDTMPHDENDANMDFSKIINLDRRYTEITPTATRFYMSSSSSTPSSPAIGTPSSAYYANSYKNIQAQRPSSAVMPGFPKYNSYSGVSPYAKRAVSTGNKNSVYKSSKAMGSLSTTTLSTTLENASIDLSMPNTSQNDGVSYLDNFNDIMDENLQEENNNSSFNMIHHGSISEQLADPDITAVSLPNDYIRSYPDSLEIGAIMGIDMDNKKDDLVSNSDISRMVTGSTIASKISADAQSVPKLQSHQQSDPKIQTMNLNENISKELPVEAGNVDSNFDDIDFSNIEAMFPHSHNPSPIKPEQLDDLLNILK</sequence>
<gene>
    <name evidence="2" type="ORF">C6P45_003860</name>
</gene>
<proteinExistence type="predicted"/>
<comment type="caution">
    <text evidence="2">The sequence shown here is derived from an EMBL/GenBank/DDBJ whole genome shotgun (WGS) entry which is preliminary data.</text>
</comment>
<evidence type="ECO:0000256" key="1">
    <source>
        <dbReference type="SAM" id="MobiDB-lite"/>
    </source>
</evidence>
<dbReference type="OrthoDB" id="4068232at2759"/>
<name>A0A9P6WBB5_MAUEX</name>
<evidence type="ECO:0000313" key="3">
    <source>
        <dbReference type="Proteomes" id="UP000750334"/>
    </source>
</evidence>
<feature type="region of interest" description="Disordered" evidence="1">
    <location>
        <begin position="1"/>
        <end position="30"/>
    </location>
</feature>
<organism evidence="2 3">
    <name type="scientific">Maudiozyma exigua</name>
    <name type="common">Yeast</name>
    <name type="synonym">Kazachstania exigua</name>
    <dbReference type="NCBI Taxonomy" id="34358"/>
    <lineage>
        <taxon>Eukaryota</taxon>
        <taxon>Fungi</taxon>
        <taxon>Dikarya</taxon>
        <taxon>Ascomycota</taxon>
        <taxon>Saccharomycotina</taxon>
        <taxon>Saccharomycetes</taxon>
        <taxon>Saccharomycetales</taxon>
        <taxon>Saccharomycetaceae</taxon>
        <taxon>Maudiozyma</taxon>
    </lineage>
</organism>
<feature type="compositionally biased region" description="Polar residues" evidence="1">
    <location>
        <begin position="1"/>
        <end position="25"/>
    </location>
</feature>
<dbReference type="AlphaFoldDB" id="A0A9P6WBB5"/>
<evidence type="ECO:0000313" key="2">
    <source>
        <dbReference type="EMBL" id="KAG0669335.1"/>
    </source>
</evidence>
<dbReference type="EMBL" id="PUHR01000043">
    <property type="protein sequence ID" value="KAG0669335.1"/>
    <property type="molecule type" value="Genomic_DNA"/>
</dbReference>
<accession>A0A9P6WBB5</accession>
<keyword evidence="3" id="KW-1185">Reference proteome</keyword>
<reference evidence="2 3" key="1">
    <citation type="submission" date="2020-11" db="EMBL/GenBank/DDBJ databases">
        <title>Kefir isolates.</title>
        <authorList>
            <person name="Marcisauskas S."/>
            <person name="Kim Y."/>
            <person name="Blasche S."/>
        </authorList>
    </citation>
    <scope>NUCLEOTIDE SEQUENCE [LARGE SCALE GENOMIC DNA]</scope>
    <source>
        <strain evidence="2 3">OG2</strain>
    </source>
</reference>
<protein>
    <submittedName>
        <fullName evidence="2">Uncharacterized protein</fullName>
    </submittedName>
</protein>